<dbReference type="Pfam" id="PF17919">
    <property type="entry name" value="RT_RNaseH_2"/>
    <property type="match status" value="1"/>
</dbReference>
<name>A0A834LMC1_RHOSS</name>
<dbReference type="GO" id="GO:0015074">
    <property type="term" value="P:DNA integration"/>
    <property type="evidence" value="ECO:0007669"/>
    <property type="project" value="InterPro"/>
</dbReference>
<accession>A0A834LMC1</accession>
<dbReference type="Gene3D" id="3.10.10.10">
    <property type="entry name" value="HIV Type 1 Reverse Transcriptase, subunit A, domain 1"/>
    <property type="match status" value="1"/>
</dbReference>
<dbReference type="AlphaFoldDB" id="A0A834LMC1"/>
<comment type="caution">
    <text evidence="7">The sequence shown here is derived from an EMBL/GenBank/DDBJ whole genome shotgun (WGS) entry which is preliminary data.</text>
</comment>
<keyword evidence="1" id="KW-0808">Transferase</keyword>
<protein>
    <recommendedName>
        <fullName evidence="6">Integrase catalytic domain-containing protein</fullName>
    </recommendedName>
</protein>
<dbReference type="Gene3D" id="3.30.420.10">
    <property type="entry name" value="Ribonuclease H-like superfamily/Ribonuclease H"/>
    <property type="match status" value="1"/>
</dbReference>
<keyword evidence="5" id="KW-0511">Multifunctional enzyme</keyword>
<dbReference type="InterPro" id="IPR043128">
    <property type="entry name" value="Rev_trsase/Diguanyl_cyclase"/>
</dbReference>
<keyword evidence="4" id="KW-0255">Endonuclease</keyword>
<evidence type="ECO:0000256" key="2">
    <source>
        <dbReference type="ARBA" id="ARBA00022695"/>
    </source>
</evidence>
<dbReference type="SUPFAM" id="SSF53098">
    <property type="entry name" value="Ribonuclease H-like"/>
    <property type="match status" value="1"/>
</dbReference>
<dbReference type="InterPro" id="IPR016197">
    <property type="entry name" value="Chromo-like_dom_sf"/>
</dbReference>
<evidence type="ECO:0000256" key="1">
    <source>
        <dbReference type="ARBA" id="ARBA00022679"/>
    </source>
</evidence>
<gene>
    <name evidence="7" type="ORF">RHSIM_Rhsim04G0143300</name>
</gene>
<reference evidence="7" key="1">
    <citation type="submission" date="2019-11" db="EMBL/GenBank/DDBJ databases">
        <authorList>
            <person name="Liu Y."/>
            <person name="Hou J."/>
            <person name="Li T.-Q."/>
            <person name="Guan C.-H."/>
            <person name="Wu X."/>
            <person name="Wu H.-Z."/>
            <person name="Ling F."/>
            <person name="Zhang R."/>
            <person name="Shi X.-G."/>
            <person name="Ren J.-P."/>
            <person name="Chen E.-F."/>
            <person name="Sun J.-M."/>
        </authorList>
    </citation>
    <scope>NUCLEOTIDE SEQUENCE</scope>
    <source>
        <strain evidence="7">Adult_tree_wgs_1</strain>
        <tissue evidence="7">Leaves</tissue>
    </source>
</reference>
<dbReference type="SUPFAM" id="SSF56672">
    <property type="entry name" value="DNA/RNA polymerases"/>
    <property type="match status" value="2"/>
</dbReference>
<dbReference type="InterPro" id="IPR050951">
    <property type="entry name" value="Retrovirus_Pol_polyprotein"/>
</dbReference>
<dbReference type="InterPro" id="IPR021109">
    <property type="entry name" value="Peptidase_aspartic_dom_sf"/>
</dbReference>
<organism evidence="7 8">
    <name type="scientific">Rhododendron simsii</name>
    <name type="common">Sims's rhododendron</name>
    <dbReference type="NCBI Taxonomy" id="118357"/>
    <lineage>
        <taxon>Eukaryota</taxon>
        <taxon>Viridiplantae</taxon>
        <taxon>Streptophyta</taxon>
        <taxon>Embryophyta</taxon>
        <taxon>Tracheophyta</taxon>
        <taxon>Spermatophyta</taxon>
        <taxon>Magnoliopsida</taxon>
        <taxon>eudicotyledons</taxon>
        <taxon>Gunneridae</taxon>
        <taxon>Pentapetalae</taxon>
        <taxon>asterids</taxon>
        <taxon>Ericales</taxon>
        <taxon>Ericaceae</taxon>
        <taxon>Ericoideae</taxon>
        <taxon>Rhodoreae</taxon>
        <taxon>Rhododendron</taxon>
    </lineage>
</organism>
<proteinExistence type="predicted"/>
<dbReference type="Gene3D" id="2.40.70.10">
    <property type="entry name" value="Acid Proteases"/>
    <property type="match status" value="1"/>
</dbReference>
<dbReference type="GO" id="GO:0003676">
    <property type="term" value="F:nucleic acid binding"/>
    <property type="evidence" value="ECO:0007669"/>
    <property type="project" value="InterPro"/>
</dbReference>
<dbReference type="InterPro" id="IPR043502">
    <property type="entry name" value="DNA/RNA_pol_sf"/>
</dbReference>
<keyword evidence="4" id="KW-0378">Hydrolase</keyword>
<dbReference type="PANTHER" id="PTHR37984">
    <property type="entry name" value="PROTEIN CBG26694"/>
    <property type="match status" value="1"/>
</dbReference>
<dbReference type="Proteomes" id="UP000626092">
    <property type="component" value="Unassembled WGS sequence"/>
</dbReference>
<dbReference type="InterPro" id="IPR036397">
    <property type="entry name" value="RNaseH_sf"/>
</dbReference>
<evidence type="ECO:0000313" key="8">
    <source>
        <dbReference type="Proteomes" id="UP000626092"/>
    </source>
</evidence>
<evidence type="ECO:0000259" key="6">
    <source>
        <dbReference type="PROSITE" id="PS50994"/>
    </source>
</evidence>
<dbReference type="EMBL" id="WJXA01000004">
    <property type="protein sequence ID" value="KAF7144954.1"/>
    <property type="molecule type" value="Genomic_DNA"/>
</dbReference>
<evidence type="ECO:0000313" key="7">
    <source>
        <dbReference type="EMBL" id="KAF7144954.1"/>
    </source>
</evidence>
<evidence type="ECO:0000256" key="4">
    <source>
        <dbReference type="ARBA" id="ARBA00022759"/>
    </source>
</evidence>
<evidence type="ECO:0000256" key="5">
    <source>
        <dbReference type="ARBA" id="ARBA00023268"/>
    </source>
</evidence>
<evidence type="ECO:0000256" key="3">
    <source>
        <dbReference type="ARBA" id="ARBA00022722"/>
    </source>
</evidence>
<dbReference type="InterPro" id="IPR001584">
    <property type="entry name" value="Integrase_cat-core"/>
</dbReference>
<dbReference type="OrthoDB" id="2013610at2759"/>
<sequence>MEEGKEKLTGEETQISLNALTGSISDRTLRVRGNVKKKVIIILIDSGSTHNFLNPEVVKRANIKTEDTDSLPVSVADGPVKWDFMNLSMEFQLNGRKHVLRGGKNNELKIVGSEKMHKLLQKQPHGAVAQICLLQAHCVPREEDTPQDLGILLSEFGDVFQKPKELPPPRSHHHCIPLKPGTEPTNVRPYRYPYFQKTEIEKQVKETLNSGIITPTKGVSAEPTKLQTINSWPEPTNIKELRGFLGITGYYRRFIQNYSRMCSPLHYLLKKDSFVWTPAATTAFLQLKTAMTSTPVLALPNYSKAFVVESDASGTGLGAVLIQDGHPIAYWSKGISTRDQALSTYEKELMAVLKWRHYLLGRHFLIRTDHQSLQVSLRAETGNTFSTKMDNQAIGFRLSYSTQMCWLDEVKHSWLVVGDSPLRRQLIQEFHSSSLGAKDVAKVFFDQVFKLHGLPSTIVSDRDVVLTSHFWHELFTLQGCKLCLSTAYHPQTDGQTEILNKCSENYLRSMTGYCPRQWAKWLPLADWWYDTTYHSATKTTPYFAVYGQEPPDHTFCISKPSSVAVVDNWITERAAIIKHLREHLSQAQHRMKHYADKGRSEREFAVGDWVFHRLQPYKQTTVALQRNMKLAPRFYGPYQVLERVGTVAYKLQLPAAAKIHHVFHVSLLKKKLGANVVAHTTLPPVGPEGALQLEPMAVLDRRMVKRGNKAVIQWLVQWVNSFPEDATWVDHSEIEAKHPQFQPQGCVQAAGNVISKGLNCNFVFLLYFRGFRELVEVS</sequence>
<keyword evidence="2" id="KW-0548">Nucleotidyltransferase</keyword>
<dbReference type="PROSITE" id="PS50994">
    <property type="entry name" value="INTEGRASE"/>
    <property type="match status" value="1"/>
</dbReference>
<feature type="domain" description="Integrase catalytic" evidence="6">
    <location>
        <begin position="437"/>
        <end position="549"/>
    </location>
</feature>
<dbReference type="Pfam" id="PF24626">
    <property type="entry name" value="SH3_Tf2-1"/>
    <property type="match status" value="1"/>
</dbReference>
<dbReference type="GO" id="GO:0004519">
    <property type="term" value="F:endonuclease activity"/>
    <property type="evidence" value="ECO:0007669"/>
    <property type="project" value="UniProtKB-KW"/>
</dbReference>
<dbReference type="InterPro" id="IPR012337">
    <property type="entry name" value="RNaseH-like_sf"/>
</dbReference>
<dbReference type="GO" id="GO:0016779">
    <property type="term" value="F:nucleotidyltransferase activity"/>
    <property type="evidence" value="ECO:0007669"/>
    <property type="project" value="UniProtKB-KW"/>
</dbReference>
<dbReference type="SUPFAM" id="SSF54160">
    <property type="entry name" value="Chromo domain-like"/>
    <property type="match status" value="1"/>
</dbReference>
<dbReference type="PANTHER" id="PTHR37984:SF5">
    <property type="entry name" value="PROTEIN NYNRIN-LIKE"/>
    <property type="match status" value="1"/>
</dbReference>
<dbReference type="InterPro" id="IPR056924">
    <property type="entry name" value="SH3_Tf2-1"/>
</dbReference>
<dbReference type="Gene3D" id="3.30.70.270">
    <property type="match status" value="1"/>
</dbReference>
<keyword evidence="3" id="KW-0540">Nuclease</keyword>
<dbReference type="CDD" id="cd00303">
    <property type="entry name" value="retropepsin_like"/>
    <property type="match status" value="1"/>
</dbReference>
<dbReference type="InterPro" id="IPR041577">
    <property type="entry name" value="RT_RNaseH_2"/>
</dbReference>
<keyword evidence="8" id="KW-1185">Reference proteome</keyword>
<dbReference type="FunFam" id="3.30.70.270:FF:000020">
    <property type="entry name" value="Transposon Tf2-6 polyprotein-like Protein"/>
    <property type="match status" value="1"/>
</dbReference>